<reference evidence="3" key="1">
    <citation type="submission" date="2016-11" db="EMBL/GenBank/DDBJ databases">
        <authorList>
            <person name="Jaros S."/>
            <person name="Januszkiewicz K."/>
            <person name="Wedrychowicz H."/>
        </authorList>
    </citation>
    <scope>NUCLEOTIDE SEQUENCE [LARGE SCALE GENOMIC DNA]</scope>
    <source>
        <strain evidence="3">CGMCC 4.3555</strain>
    </source>
</reference>
<dbReference type="EMBL" id="FRBK01000006">
    <property type="protein sequence ID" value="SHL73295.1"/>
    <property type="molecule type" value="Genomic_DNA"/>
</dbReference>
<gene>
    <name evidence="2" type="ORF">SAMN05216268_10610</name>
</gene>
<feature type="coiled-coil region" evidence="1">
    <location>
        <begin position="64"/>
        <end position="98"/>
    </location>
</feature>
<proteinExistence type="predicted"/>
<dbReference type="Proteomes" id="UP000184388">
    <property type="component" value="Unassembled WGS sequence"/>
</dbReference>
<sequence>MATVADDRLTEIAARATAVTPGPWLQRSDAGIVTDAEDRPLAVFGTSGPHCVDATFIAHAPEDVRWLLAQLEQARAIAVELENENARLTAAMERRRKRLVAAEADLLDMRGTLSPSGAPRRVPMELGGRLTPVVEWLLDENARLTADLSKDASRGGVS</sequence>
<evidence type="ECO:0000256" key="1">
    <source>
        <dbReference type="SAM" id="Coils"/>
    </source>
</evidence>
<dbReference type="AlphaFoldDB" id="A0A9X8MT18"/>
<protein>
    <submittedName>
        <fullName evidence="2">Uncharacterized protein</fullName>
    </submittedName>
</protein>
<name>A0A9X8MT18_9ACTN</name>
<comment type="caution">
    <text evidence="2">The sequence shown here is derived from an EMBL/GenBank/DDBJ whole genome shotgun (WGS) entry which is preliminary data.</text>
</comment>
<keyword evidence="1" id="KW-0175">Coiled coil</keyword>
<accession>A0A9X8MT18</accession>
<evidence type="ECO:0000313" key="2">
    <source>
        <dbReference type="EMBL" id="SHL73295.1"/>
    </source>
</evidence>
<evidence type="ECO:0000313" key="3">
    <source>
        <dbReference type="Proteomes" id="UP000184388"/>
    </source>
</evidence>
<organism evidence="2 3">
    <name type="scientific">Streptomyces yunnanensis</name>
    <dbReference type="NCBI Taxonomy" id="156453"/>
    <lineage>
        <taxon>Bacteria</taxon>
        <taxon>Bacillati</taxon>
        <taxon>Actinomycetota</taxon>
        <taxon>Actinomycetes</taxon>
        <taxon>Kitasatosporales</taxon>
        <taxon>Streptomycetaceae</taxon>
        <taxon>Streptomyces</taxon>
    </lineage>
</organism>